<dbReference type="EMBL" id="AP022559">
    <property type="protein sequence ID" value="BBW99028.1"/>
    <property type="molecule type" value="Genomic_DNA"/>
</dbReference>
<gene>
    <name evidence="1" type="ORF">GsuE55_38610</name>
</gene>
<dbReference type="AlphaFoldDB" id="A0A679FR46"/>
<dbReference type="Proteomes" id="UP000501421">
    <property type="component" value="Plasmid pGspE55-2"/>
</dbReference>
<evidence type="ECO:0000313" key="2">
    <source>
        <dbReference type="Proteomes" id="UP000501421"/>
    </source>
</evidence>
<proteinExistence type="predicted"/>
<accession>A0A679FR46</accession>
<keyword evidence="1" id="KW-0614">Plasmid</keyword>
<dbReference type="RefSeq" id="WP_172418992.1">
    <property type="nucleotide sequence ID" value="NZ_AP022559.1"/>
</dbReference>
<evidence type="ECO:0000313" key="1">
    <source>
        <dbReference type="EMBL" id="BBW99028.1"/>
    </source>
</evidence>
<geneLocation type="plasmid" evidence="1 2">
    <name>pGspE55-2</name>
</geneLocation>
<reference evidence="2" key="1">
    <citation type="journal article" date="2020" name="Microbiol. Resour. Announc.">
        <title>Complete Genome Sequence of Geobacillus sp. Strain E55-1, Isolated from Mine Geyser in Japan.</title>
        <authorList>
            <person name="Miyazaki K."/>
            <person name="Hase E."/>
            <person name="Tokito N."/>
        </authorList>
    </citation>
    <scope>NUCLEOTIDE SEQUENCE [LARGE SCALE GENOMIC DNA]</scope>
    <source>
        <strain evidence="2">E55-1</strain>
        <plasmid evidence="2">pGspE55-2</plasmid>
    </source>
</reference>
<evidence type="ECO:0008006" key="3">
    <source>
        <dbReference type="Google" id="ProtNLM"/>
    </source>
</evidence>
<sequence>MNKREIMKKAVELAKQMVGDWVARMALALKKVWAEAKAVVANEVGAINAKEGYKTVKLGYFETEQEETLMFGSKRKWIRKGTIEITRETEKAIEVEMKYTETYRNYKPNGELRREKTEDKKYIEWLPKSQIEVQDGYIFVKDWLTKAKMIGIFAN</sequence>
<protein>
    <recommendedName>
        <fullName evidence="3">Phage protein</fullName>
    </recommendedName>
</protein>
<name>A0A679FR46_9BACL</name>
<keyword evidence="2" id="KW-1185">Reference proteome</keyword>
<organism evidence="1 2">
    <name type="scientific">Geobacillus subterraneus</name>
    <dbReference type="NCBI Taxonomy" id="129338"/>
    <lineage>
        <taxon>Bacteria</taxon>
        <taxon>Bacillati</taxon>
        <taxon>Bacillota</taxon>
        <taxon>Bacilli</taxon>
        <taxon>Bacillales</taxon>
        <taxon>Anoxybacillaceae</taxon>
        <taxon>Geobacillus</taxon>
    </lineage>
</organism>